<protein>
    <submittedName>
        <fullName evidence="1">Uncharacterized protein</fullName>
    </submittedName>
</protein>
<dbReference type="Ensembl" id="ENSCUST00005024345.1">
    <property type="protein sequence ID" value="ENSCUSP00005023508.1"/>
    <property type="gene ID" value="ENSCUSG00005014767.1"/>
</dbReference>
<reference evidence="1" key="2">
    <citation type="submission" date="2025-08" db="UniProtKB">
        <authorList>
            <consortium name="Ensembl"/>
        </authorList>
    </citation>
    <scope>IDENTIFICATION</scope>
</reference>
<reference evidence="1" key="3">
    <citation type="submission" date="2025-09" db="UniProtKB">
        <authorList>
            <consortium name="Ensembl"/>
        </authorList>
    </citation>
    <scope>IDENTIFICATION</scope>
</reference>
<keyword evidence="2" id="KW-1185">Reference proteome</keyword>
<reference evidence="1" key="1">
    <citation type="submission" date="2020-10" db="EMBL/GenBank/DDBJ databases">
        <title>Catharus ustulatus (Swainson's thrush) genome, bCatUst1, primary haplotype v2.</title>
        <authorList>
            <person name="Delmore K."/>
            <person name="Vafadar M."/>
            <person name="Formenti G."/>
            <person name="Chow W."/>
            <person name="Pelan S."/>
            <person name="Howe K."/>
            <person name="Rhie A."/>
            <person name="Mountcastle J."/>
            <person name="Haase B."/>
            <person name="Fedrigo O."/>
            <person name="Jarvis E.D."/>
        </authorList>
    </citation>
    <scope>NUCLEOTIDE SEQUENCE [LARGE SCALE GENOMIC DNA]</scope>
</reference>
<dbReference type="Proteomes" id="UP000694563">
    <property type="component" value="Chromosome 4"/>
</dbReference>
<proteinExistence type="predicted"/>
<accession>A0A8C3V5Y6</accession>
<evidence type="ECO:0000313" key="2">
    <source>
        <dbReference type="Proteomes" id="UP000694563"/>
    </source>
</evidence>
<name>A0A8C3V5Y6_CATUS</name>
<organism evidence="1 2">
    <name type="scientific">Catharus ustulatus</name>
    <name type="common">Russet-backed thrush</name>
    <name type="synonym">Hylocichla ustulatus</name>
    <dbReference type="NCBI Taxonomy" id="91951"/>
    <lineage>
        <taxon>Eukaryota</taxon>
        <taxon>Metazoa</taxon>
        <taxon>Chordata</taxon>
        <taxon>Craniata</taxon>
        <taxon>Vertebrata</taxon>
        <taxon>Euteleostomi</taxon>
        <taxon>Archelosauria</taxon>
        <taxon>Archosauria</taxon>
        <taxon>Dinosauria</taxon>
        <taxon>Saurischia</taxon>
        <taxon>Theropoda</taxon>
        <taxon>Coelurosauria</taxon>
        <taxon>Aves</taxon>
        <taxon>Neognathae</taxon>
        <taxon>Neoaves</taxon>
        <taxon>Telluraves</taxon>
        <taxon>Australaves</taxon>
        <taxon>Passeriformes</taxon>
        <taxon>Turdidae</taxon>
        <taxon>Catharus</taxon>
    </lineage>
</organism>
<dbReference type="AlphaFoldDB" id="A0A8C3V5Y6"/>
<sequence length="116" mass="13418">LLLKSLFFYVFKRCVVLAMPVTAIIRSIIQTHDTKPNKNTNSLGVMLKSNASDLIYLLLWVFNIECPFTWRSVSLGSQTFVLVISRYKMKVNQLFLCTSILFGMLEFQDYSKPVNR</sequence>
<evidence type="ECO:0000313" key="1">
    <source>
        <dbReference type="Ensembl" id="ENSCUSP00005023508.1"/>
    </source>
</evidence>